<evidence type="ECO:0000313" key="3">
    <source>
        <dbReference type="Proteomes" id="UP000095300"/>
    </source>
</evidence>
<protein>
    <submittedName>
        <fullName evidence="2">Uncharacterized protein</fullName>
    </submittedName>
</protein>
<name>A0A1I8QCG0_STOCA</name>
<dbReference type="KEGG" id="scac:106080598"/>
<gene>
    <name evidence="2" type="primary">106080598</name>
</gene>
<keyword evidence="1" id="KW-0175">Coiled coil</keyword>
<keyword evidence="3" id="KW-1185">Reference proteome</keyword>
<proteinExistence type="predicted"/>
<accession>A0A1I8QCG0</accession>
<dbReference type="OrthoDB" id="7954628at2759"/>
<dbReference type="AlphaFoldDB" id="A0A1I8QCG0"/>
<evidence type="ECO:0000256" key="1">
    <source>
        <dbReference type="SAM" id="Coils"/>
    </source>
</evidence>
<dbReference type="EnsemblMetazoa" id="SCAU015862-RA">
    <property type="protein sequence ID" value="SCAU015862-PA"/>
    <property type="gene ID" value="SCAU015862"/>
</dbReference>
<evidence type="ECO:0000313" key="2">
    <source>
        <dbReference type="EnsemblMetazoa" id="SCAU015862-PA"/>
    </source>
</evidence>
<sequence>MFKKSKGTKNYAAPSAPTAEEILSDIETFQVDIDTAIATTTNNRHSDSTSTSLEKWWMGFEQFINDLKCLEVIQSEIEGYKLKLEAHKLEIETEATLLKNELDEKKAQIDVALKQQ</sequence>
<dbReference type="Proteomes" id="UP000095300">
    <property type="component" value="Unassembled WGS sequence"/>
</dbReference>
<dbReference type="VEuPathDB" id="VectorBase:SCAU015862"/>
<feature type="coiled-coil region" evidence="1">
    <location>
        <begin position="70"/>
        <end position="115"/>
    </location>
</feature>
<organism evidence="2 3">
    <name type="scientific">Stomoxys calcitrans</name>
    <name type="common">Stable fly</name>
    <name type="synonym">Conops calcitrans</name>
    <dbReference type="NCBI Taxonomy" id="35570"/>
    <lineage>
        <taxon>Eukaryota</taxon>
        <taxon>Metazoa</taxon>
        <taxon>Ecdysozoa</taxon>
        <taxon>Arthropoda</taxon>
        <taxon>Hexapoda</taxon>
        <taxon>Insecta</taxon>
        <taxon>Pterygota</taxon>
        <taxon>Neoptera</taxon>
        <taxon>Endopterygota</taxon>
        <taxon>Diptera</taxon>
        <taxon>Brachycera</taxon>
        <taxon>Muscomorpha</taxon>
        <taxon>Muscoidea</taxon>
        <taxon>Muscidae</taxon>
        <taxon>Stomoxys</taxon>
    </lineage>
</organism>
<reference evidence="2" key="1">
    <citation type="submission" date="2020-05" db="UniProtKB">
        <authorList>
            <consortium name="EnsemblMetazoa"/>
        </authorList>
    </citation>
    <scope>IDENTIFICATION</scope>
    <source>
        <strain evidence="2">USDA</strain>
    </source>
</reference>